<dbReference type="EMBL" id="KN822093">
    <property type="protein sequence ID" value="KIM57980.1"/>
    <property type="molecule type" value="Genomic_DNA"/>
</dbReference>
<feature type="compositionally biased region" description="Low complexity" evidence="1">
    <location>
        <begin position="70"/>
        <end position="97"/>
    </location>
</feature>
<evidence type="ECO:0000256" key="1">
    <source>
        <dbReference type="SAM" id="MobiDB-lite"/>
    </source>
</evidence>
<evidence type="ECO:0000313" key="2">
    <source>
        <dbReference type="EMBL" id="KIM57980.1"/>
    </source>
</evidence>
<reference evidence="3" key="2">
    <citation type="submission" date="2015-01" db="EMBL/GenBank/DDBJ databases">
        <title>Evolutionary Origins and Diversification of the Mycorrhizal Mutualists.</title>
        <authorList>
            <consortium name="DOE Joint Genome Institute"/>
            <consortium name="Mycorrhizal Genomics Consortium"/>
            <person name="Kohler A."/>
            <person name="Kuo A."/>
            <person name="Nagy L.G."/>
            <person name="Floudas D."/>
            <person name="Copeland A."/>
            <person name="Barry K.W."/>
            <person name="Cichocki N."/>
            <person name="Veneault-Fourrey C."/>
            <person name="LaButti K."/>
            <person name="Lindquist E.A."/>
            <person name="Lipzen A."/>
            <person name="Lundell T."/>
            <person name="Morin E."/>
            <person name="Murat C."/>
            <person name="Riley R."/>
            <person name="Ohm R."/>
            <person name="Sun H."/>
            <person name="Tunlid A."/>
            <person name="Henrissat B."/>
            <person name="Grigoriev I.V."/>
            <person name="Hibbett D.S."/>
            <person name="Martin F."/>
        </authorList>
    </citation>
    <scope>NUCLEOTIDE SEQUENCE [LARGE SCALE GENOMIC DNA]</scope>
    <source>
        <strain evidence="3">Foug A</strain>
    </source>
</reference>
<proteinExistence type="predicted"/>
<accession>A0A0C3DB69</accession>
<dbReference type="Proteomes" id="UP000053989">
    <property type="component" value="Unassembled WGS sequence"/>
</dbReference>
<feature type="region of interest" description="Disordered" evidence="1">
    <location>
        <begin position="70"/>
        <end position="105"/>
    </location>
</feature>
<sequence>METVTRNITHDIEGLIYCTDLTTRVHAPTLRHVGPSLDEELLELLPAPPSQHWAGVQPSTPFMYQPTQRLSRSRSASLDLERSTITPPFTPPVIFSPETIRDRPLRRPHLQATTQTASNQPKDLNHLISSLWRNLP</sequence>
<dbReference type="InParanoid" id="A0A0C3DB69"/>
<evidence type="ECO:0000313" key="3">
    <source>
        <dbReference type="Proteomes" id="UP000053989"/>
    </source>
</evidence>
<protein>
    <submittedName>
        <fullName evidence="2">Uncharacterized protein</fullName>
    </submittedName>
</protein>
<reference evidence="2 3" key="1">
    <citation type="submission" date="2014-04" db="EMBL/GenBank/DDBJ databases">
        <authorList>
            <consortium name="DOE Joint Genome Institute"/>
            <person name="Kuo A."/>
            <person name="Kohler A."/>
            <person name="Nagy L.G."/>
            <person name="Floudas D."/>
            <person name="Copeland A."/>
            <person name="Barry K.W."/>
            <person name="Cichocki N."/>
            <person name="Veneault-Fourrey C."/>
            <person name="LaButti K."/>
            <person name="Lindquist E.A."/>
            <person name="Lipzen A."/>
            <person name="Lundell T."/>
            <person name="Morin E."/>
            <person name="Murat C."/>
            <person name="Sun H."/>
            <person name="Tunlid A."/>
            <person name="Henrissat B."/>
            <person name="Grigoriev I.V."/>
            <person name="Hibbett D.S."/>
            <person name="Martin F."/>
            <person name="Nordberg H.P."/>
            <person name="Cantor M.N."/>
            <person name="Hua S.X."/>
        </authorList>
    </citation>
    <scope>NUCLEOTIDE SEQUENCE [LARGE SCALE GENOMIC DNA]</scope>
    <source>
        <strain evidence="2 3">Foug A</strain>
    </source>
</reference>
<gene>
    <name evidence="2" type="ORF">SCLCIDRAFT_28483</name>
</gene>
<dbReference type="HOGENOM" id="CLU_1876668_0_0_1"/>
<organism evidence="2 3">
    <name type="scientific">Scleroderma citrinum Foug A</name>
    <dbReference type="NCBI Taxonomy" id="1036808"/>
    <lineage>
        <taxon>Eukaryota</taxon>
        <taxon>Fungi</taxon>
        <taxon>Dikarya</taxon>
        <taxon>Basidiomycota</taxon>
        <taxon>Agaricomycotina</taxon>
        <taxon>Agaricomycetes</taxon>
        <taxon>Agaricomycetidae</taxon>
        <taxon>Boletales</taxon>
        <taxon>Sclerodermatineae</taxon>
        <taxon>Sclerodermataceae</taxon>
        <taxon>Scleroderma</taxon>
    </lineage>
</organism>
<dbReference type="AlphaFoldDB" id="A0A0C3DB69"/>
<name>A0A0C3DB69_9AGAM</name>
<keyword evidence="3" id="KW-1185">Reference proteome</keyword>